<dbReference type="AlphaFoldDB" id="A0A9Q1DTI2"/>
<proteinExistence type="predicted"/>
<evidence type="ECO:0000313" key="1">
    <source>
        <dbReference type="EMBL" id="KAJ8281541.1"/>
    </source>
</evidence>
<dbReference type="EMBL" id="JAFJMO010000003">
    <property type="protein sequence ID" value="KAJ8281541.1"/>
    <property type="molecule type" value="Genomic_DNA"/>
</dbReference>
<dbReference type="Proteomes" id="UP001152803">
    <property type="component" value="Unassembled WGS sequence"/>
</dbReference>
<gene>
    <name evidence="1" type="ORF">COCON_G00040600</name>
</gene>
<name>A0A9Q1DTI2_CONCO</name>
<organism evidence="1 2">
    <name type="scientific">Conger conger</name>
    <name type="common">Conger eel</name>
    <name type="synonym">Muraena conger</name>
    <dbReference type="NCBI Taxonomy" id="82655"/>
    <lineage>
        <taxon>Eukaryota</taxon>
        <taxon>Metazoa</taxon>
        <taxon>Chordata</taxon>
        <taxon>Craniata</taxon>
        <taxon>Vertebrata</taxon>
        <taxon>Euteleostomi</taxon>
        <taxon>Actinopterygii</taxon>
        <taxon>Neopterygii</taxon>
        <taxon>Teleostei</taxon>
        <taxon>Anguilliformes</taxon>
        <taxon>Congridae</taxon>
        <taxon>Conger</taxon>
    </lineage>
</organism>
<keyword evidence="2" id="KW-1185">Reference proteome</keyword>
<protein>
    <submittedName>
        <fullName evidence="1">Uncharacterized protein</fullName>
    </submittedName>
</protein>
<accession>A0A9Q1DTI2</accession>
<comment type="caution">
    <text evidence="1">The sequence shown here is derived from an EMBL/GenBank/DDBJ whole genome shotgun (WGS) entry which is preliminary data.</text>
</comment>
<reference evidence="1" key="1">
    <citation type="journal article" date="2023" name="Science">
        <title>Genome structures resolve the early diversification of teleost fishes.</title>
        <authorList>
            <person name="Parey E."/>
            <person name="Louis A."/>
            <person name="Montfort J."/>
            <person name="Bouchez O."/>
            <person name="Roques C."/>
            <person name="Iampietro C."/>
            <person name="Lluch J."/>
            <person name="Castinel A."/>
            <person name="Donnadieu C."/>
            <person name="Desvignes T."/>
            <person name="Floi Bucao C."/>
            <person name="Jouanno E."/>
            <person name="Wen M."/>
            <person name="Mejri S."/>
            <person name="Dirks R."/>
            <person name="Jansen H."/>
            <person name="Henkel C."/>
            <person name="Chen W.J."/>
            <person name="Zahm M."/>
            <person name="Cabau C."/>
            <person name="Klopp C."/>
            <person name="Thompson A.W."/>
            <person name="Robinson-Rechavi M."/>
            <person name="Braasch I."/>
            <person name="Lecointre G."/>
            <person name="Bobe J."/>
            <person name="Postlethwait J.H."/>
            <person name="Berthelot C."/>
            <person name="Roest Crollius H."/>
            <person name="Guiguen Y."/>
        </authorList>
    </citation>
    <scope>NUCLEOTIDE SEQUENCE</scope>
    <source>
        <strain evidence="1">Concon-B</strain>
    </source>
</reference>
<evidence type="ECO:0000313" key="2">
    <source>
        <dbReference type="Proteomes" id="UP001152803"/>
    </source>
</evidence>
<sequence length="78" mass="9093">MWAPVRLQCRLQLRSFRITHTDLLWLAAVRTICKTRFAVTAWTARLDWQKTDRRRGTDRLTDSIVFLISAAVAPSHPE</sequence>